<name>A0A5Q2VD70_SERPR</name>
<evidence type="ECO:0000313" key="2">
    <source>
        <dbReference type="Proteomes" id="UP000381260"/>
    </source>
</evidence>
<organism evidence="1 2">
    <name type="scientific">Serratia proteamaculans</name>
    <dbReference type="NCBI Taxonomy" id="28151"/>
    <lineage>
        <taxon>Bacteria</taxon>
        <taxon>Pseudomonadati</taxon>
        <taxon>Pseudomonadota</taxon>
        <taxon>Gammaproteobacteria</taxon>
        <taxon>Enterobacterales</taxon>
        <taxon>Yersiniaceae</taxon>
        <taxon>Serratia</taxon>
    </lineage>
</organism>
<gene>
    <name evidence="1" type="ORF">GHV41_14945</name>
</gene>
<accession>A0A5Q2VD70</accession>
<reference evidence="1 2" key="1">
    <citation type="submission" date="2019-11" db="EMBL/GenBank/DDBJ databases">
        <title>The Phosphoenolpyruvate Phosphotransferase System Regulates Serratia proteamaculans 336X Biofilm Formation and Wheat Roots colonization.</title>
        <authorList>
            <person name="Liu F."/>
        </authorList>
    </citation>
    <scope>NUCLEOTIDE SEQUENCE [LARGE SCALE GENOMIC DNA]</scope>
    <source>
        <strain evidence="1 2">336X</strain>
    </source>
</reference>
<proteinExistence type="predicted"/>
<dbReference type="AlphaFoldDB" id="A0A5Q2VD70"/>
<sequence>MYYVTQQLNRENKSLSRQMIVQQAEIEQQRKYTEKLTTVLNKNSQLKKQIDIKHDEREKKLQRHLATVRCAHEPVPEPVIRMQREGITP</sequence>
<protein>
    <submittedName>
        <fullName evidence="1">Uncharacterized protein</fullName>
    </submittedName>
</protein>
<dbReference type="Proteomes" id="UP000381260">
    <property type="component" value="Chromosome"/>
</dbReference>
<dbReference type="EMBL" id="CP045913">
    <property type="protein sequence ID" value="QGH62040.1"/>
    <property type="molecule type" value="Genomic_DNA"/>
</dbReference>
<dbReference type="RefSeq" id="WP_153859070.1">
    <property type="nucleotide sequence ID" value="NZ_CP045913.1"/>
</dbReference>
<evidence type="ECO:0000313" key="1">
    <source>
        <dbReference type="EMBL" id="QGH62040.1"/>
    </source>
</evidence>